<dbReference type="EMBL" id="AP031322">
    <property type="protein sequence ID" value="BFH72971.1"/>
    <property type="molecule type" value="Genomic_DNA"/>
</dbReference>
<protein>
    <recommendedName>
        <fullName evidence="2">PIN domain-containing protein</fullName>
    </recommendedName>
</protein>
<gene>
    <name evidence="1" type="ORF">SJAV_09150</name>
</gene>
<name>A0AAT9GQ94_9CREN</name>
<evidence type="ECO:0008006" key="2">
    <source>
        <dbReference type="Google" id="ProtNLM"/>
    </source>
</evidence>
<sequence>MTKAVFVDTNILIFWLFELDNISYKQVNNLIECVNKKGEKPKILEKTVTELNMIISDAFLMTSKILINNLRVDWDSLTISERKKLLDEIERDYDKKYDDAYNKLNVELKNFIPRGGVRVLVSKKLFKAIYKEIINKTYKEIQEYLNPKELNNLLTAIQVFRIRPFFEIIELSKTFLSNISVDEITIIYEGIFKAMRNVKKNS</sequence>
<organism evidence="1">
    <name type="scientific">Sulfurisphaera javensis</name>
    <dbReference type="NCBI Taxonomy" id="2049879"/>
    <lineage>
        <taxon>Archaea</taxon>
        <taxon>Thermoproteota</taxon>
        <taxon>Thermoprotei</taxon>
        <taxon>Sulfolobales</taxon>
        <taxon>Sulfolobaceae</taxon>
        <taxon>Sulfurisphaera</taxon>
    </lineage>
</organism>
<evidence type="ECO:0000313" key="1">
    <source>
        <dbReference type="EMBL" id="BFH72971.1"/>
    </source>
</evidence>
<proteinExistence type="predicted"/>
<dbReference type="KEGG" id="sjv:SJAV_09150"/>
<accession>A0AAT9GQ94</accession>
<dbReference type="RefSeq" id="WP_369611156.1">
    <property type="nucleotide sequence ID" value="NZ_AP031322.1"/>
</dbReference>
<reference evidence="1" key="1">
    <citation type="submission" date="2024-03" db="EMBL/GenBank/DDBJ databases">
        <title>Complete genome sequence of Sulfurisphaera javensis strain KD-1.</title>
        <authorList>
            <person name="Sakai H."/>
            <person name="Nur N."/>
            <person name="Suwanto A."/>
            <person name="Kurosawa N."/>
        </authorList>
    </citation>
    <scope>NUCLEOTIDE SEQUENCE</scope>
    <source>
        <strain evidence="1">KD-1</strain>
    </source>
</reference>
<dbReference type="GeneID" id="92353845"/>
<dbReference type="AlphaFoldDB" id="A0AAT9GQ94"/>